<evidence type="ECO:0000313" key="3">
    <source>
        <dbReference type="EMBL" id="KKK25797.1"/>
    </source>
</evidence>
<dbReference type="VEuPathDB" id="FungiDB:P175DRAFT_0439617"/>
<dbReference type="InterPro" id="IPR054293">
    <property type="entry name" value="DUF7029"/>
</dbReference>
<feature type="domain" description="DUF7029" evidence="2">
    <location>
        <begin position="63"/>
        <end position="158"/>
    </location>
</feature>
<reference evidence="3 4" key="1">
    <citation type="submission" date="2015-02" db="EMBL/GenBank/DDBJ databases">
        <title>Draft Genome Sequences of Two Closely-Related Aflatoxigenic Aspergillus Species Obtained from the Cote d'Ivoire.</title>
        <authorList>
            <person name="Moore G.G."/>
            <person name="Beltz S.B."/>
            <person name="Mack B.M."/>
        </authorList>
    </citation>
    <scope>NUCLEOTIDE SEQUENCE [LARGE SCALE GENOMIC DNA]</scope>
    <source>
        <strain evidence="3 4">SRRC1432</strain>
    </source>
</reference>
<comment type="caution">
    <text evidence="3">The sequence shown here is derived from an EMBL/GenBank/DDBJ whole genome shotgun (WGS) entry which is preliminary data.</text>
</comment>
<accession>A0A0F8XQJ5</accession>
<dbReference type="Proteomes" id="UP000034947">
    <property type="component" value="Unassembled WGS sequence"/>
</dbReference>
<evidence type="ECO:0000259" key="2">
    <source>
        <dbReference type="Pfam" id="PF22974"/>
    </source>
</evidence>
<keyword evidence="4" id="KW-1185">Reference proteome</keyword>
<sequence length="436" mass="45331">MTSPMMKVLAATVAVSSALVSAHPALHPAIRRDSTSADIKPTSEISLYYQSVNSSSLGALVQADLQIPSVVLENIQDLSSVVCSTESVTITFNSTTAYDQSYSTWPHSDLLLVTNHLGNCDAEAERGLYQVSSLAFDNRTLTITASTTETNLQTQAKNVAIAFGSSLASGSRKRDLTASVDLDWSGDLINTTALKIHAGEASLDATVDISGYIQFNLLALTASKLEIDIALDLAAALNLTVSATGSLSKNLYSYTWSPISVSPFTIPGILSIGPILDVDVGVDFGIGGSADIVGNMSVSSSGLVHLDLLNATGSSVSGLSPKATASATISALADVDLDPFVGAEAAVGITLFNGLLDLSSGVKAKATVANVFTVDADVGITEPGNVTLISGTGSCSNGYWFTSDFVFNATAFVTEFYSVDLYSMDAPIYSTSCMLF</sequence>
<dbReference type="OrthoDB" id="160645at2759"/>
<dbReference type="Pfam" id="PF22974">
    <property type="entry name" value="DUF7029"/>
    <property type="match status" value="1"/>
</dbReference>
<feature type="signal peptide" evidence="1">
    <location>
        <begin position="1"/>
        <end position="22"/>
    </location>
</feature>
<keyword evidence="1" id="KW-0732">Signal</keyword>
<proteinExistence type="predicted"/>
<gene>
    <name evidence="3" type="ORF">AOCH_005706</name>
</gene>
<protein>
    <recommendedName>
        <fullName evidence="2">DUF7029 domain-containing protein</fullName>
    </recommendedName>
</protein>
<name>A0A0F8XQJ5_9EURO</name>
<dbReference type="EMBL" id="JYKN01000086">
    <property type="protein sequence ID" value="KKK25797.1"/>
    <property type="molecule type" value="Genomic_DNA"/>
</dbReference>
<evidence type="ECO:0000313" key="4">
    <source>
        <dbReference type="Proteomes" id="UP000034947"/>
    </source>
</evidence>
<dbReference type="AlphaFoldDB" id="A0A0F8XQJ5"/>
<organism evidence="3 4">
    <name type="scientific">Aspergillus ochraceoroseus</name>
    <dbReference type="NCBI Taxonomy" id="138278"/>
    <lineage>
        <taxon>Eukaryota</taxon>
        <taxon>Fungi</taxon>
        <taxon>Dikarya</taxon>
        <taxon>Ascomycota</taxon>
        <taxon>Pezizomycotina</taxon>
        <taxon>Eurotiomycetes</taxon>
        <taxon>Eurotiomycetidae</taxon>
        <taxon>Eurotiales</taxon>
        <taxon>Aspergillaceae</taxon>
        <taxon>Aspergillus</taxon>
        <taxon>Aspergillus subgen. Nidulantes</taxon>
    </lineage>
</organism>
<evidence type="ECO:0000256" key="1">
    <source>
        <dbReference type="SAM" id="SignalP"/>
    </source>
</evidence>
<feature type="chain" id="PRO_5002529550" description="DUF7029 domain-containing protein" evidence="1">
    <location>
        <begin position="23"/>
        <end position="436"/>
    </location>
</feature>